<dbReference type="EMBL" id="HG996468">
    <property type="protein sequence ID" value="CAG1851580.1"/>
    <property type="molecule type" value="Genomic_DNA"/>
</dbReference>
<dbReference type="InterPro" id="IPR017930">
    <property type="entry name" value="Myb_dom"/>
</dbReference>
<evidence type="ECO:0000256" key="6">
    <source>
        <dbReference type="ARBA" id="ARBA00023242"/>
    </source>
</evidence>
<dbReference type="PANTHER" id="PTHR47999">
    <property type="entry name" value="TRANSCRIPTION FACTOR MYB8-RELATED-RELATED"/>
    <property type="match status" value="1"/>
</dbReference>
<keyword evidence="5" id="KW-0804">Transcription</keyword>
<dbReference type="PROSITE" id="PS51294">
    <property type="entry name" value="HTH_MYB"/>
    <property type="match status" value="2"/>
</dbReference>
<dbReference type="GO" id="GO:0005634">
    <property type="term" value="C:nucleus"/>
    <property type="evidence" value="ECO:0007669"/>
    <property type="project" value="UniProtKB-SubCell"/>
</dbReference>
<feature type="domain" description="HTH myb-type" evidence="8">
    <location>
        <begin position="54"/>
        <end position="106"/>
    </location>
</feature>
<evidence type="ECO:0000256" key="4">
    <source>
        <dbReference type="ARBA" id="ARBA00023125"/>
    </source>
</evidence>
<keyword evidence="4" id="KW-0238">DNA-binding</keyword>
<keyword evidence="3" id="KW-0805">Transcription regulation</keyword>
<dbReference type="InterPro" id="IPR001005">
    <property type="entry name" value="SANT/Myb"/>
</dbReference>
<evidence type="ECO:0000256" key="3">
    <source>
        <dbReference type="ARBA" id="ARBA00023015"/>
    </source>
</evidence>
<dbReference type="SMART" id="SM00717">
    <property type="entry name" value="SANT"/>
    <property type="match status" value="2"/>
</dbReference>
<organism evidence="9">
    <name type="scientific">Musa acuminata subsp. malaccensis</name>
    <name type="common">Wild banana</name>
    <name type="synonym">Musa malaccensis</name>
    <dbReference type="NCBI Taxonomy" id="214687"/>
    <lineage>
        <taxon>Eukaryota</taxon>
        <taxon>Viridiplantae</taxon>
        <taxon>Streptophyta</taxon>
        <taxon>Embryophyta</taxon>
        <taxon>Tracheophyta</taxon>
        <taxon>Spermatophyta</taxon>
        <taxon>Magnoliopsida</taxon>
        <taxon>Liliopsida</taxon>
        <taxon>Zingiberales</taxon>
        <taxon>Musaceae</taxon>
        <taxon>Musa</taxon>
    </lineage>
</organism>
<proteinExistence type="predicted"/>
<feature type="non-terminal residue" evidence="9">
    <location>
        <position position="1"/>
    </location>
</feature>
<comment type="subcellular location">
    <subcellularLocation>
        <location evidence="1">Nucleus</location>
    </subcellularLocation>
</comment>
<reference evidence="9" key="1">
    <citation type="submission" date="2021-03" db="EMBL/GenBank/DDBJ databases">
        <authorList>
            <consortium name="Genoscope - CEA"/>
            <person name="William W."/>
        </authorList>
    </citation>
    <scope>NUCLEOTIDE SEQUENCE</scope>
    <source>
        <strain evidence="9">Doubled-haploid Pahang</strain>
    </source>
</reference>
<dbReference type="SUPFAM" id="SSF46689">
    <property type="entry name" value="Homeodomain-like"/>
    <property type="match status" value="1"/>
</dbReference>
<feature type="domain" description="Myb-like" evidence="7">
    <location>
        <begin position="54"/>
        <end position="106"/>
    </location>
</feature>
<dbReference type="GO" id="GO:0003677">
    <property type="term" value="F:DNA binding"/>
    <property type="evidence" value="ECO:0007669"/>
    <property type="project" value="UniProtKB-KW"/>
</dbReference>
<keyword evidence="2" id="KW-0677">Repeat</keyword>
<dbReference type="AlphaFoldDB" id="A0A8D7AQV7"/>
<dbReference type="Pfam" id="PF00249">
    <property type="entry name" value="Myb_DNA-binding"/>
    <property type="match status" value="2"/>
</dbReference>
<keyword evidence="6" id="KW-0539">Nucleus</keyword>
<evidence type="ECO:0000259" key="7">
    <source>
        <dbReference type="PROSITE" id="PS50090"/>
    </source>
</evidence>
<evidence type="ECO:0000256" key="1">
    <source>
        <dbReference type="ARBA" id="ARBA00004123"/>
    </source>
</evidence>
<evidence type="ECO:0000313" key="9">
    <source>
        <dbReference type="EMBL" id="CAG1851580.1"/>
    </source>
</evidence>
<dbReference type="InterPro" id="IPR009057">
    <property type="entry name" value="Homeodomain-like_sf"/>
</dbReference>
<name>A0A8D7AQV7_MUSAM</name>
<dbReference type="FunFam" id="1.10.10.60:FF:000001">
    <property type="entry name" value="MYB-related transcription factor"/>
    <property type="match status" value="1"/>
</dbReference>
<dbReference type="PANTHER" id="PTHR47999:SF70">
    <property type="entry name" value="ANTHOCYANIN REGULATORY C1 PROTEIN-LIKE"/>
    <property type="match status" value="1"/>
</dbReference>
<dbReference type="Gene3D" id="1.10.10.60">
    <property type="entry name" value="Homeodomain-like"/>
    <property type="match status" value="2"/>
</dbReference>
<dbReference type="InterPro" id="IPR015495">
    <property type="entry name" value="Myb_TF_plants"/>
</dbReference>
<evidence type="ECO:0000256" key="2">
    <source>
        <dbReference type="ARBA" id="ARBA00022737"/>
    </source>
</evidence>
<accession>A0A8D7AQV7</accession>
<sequence length="320" mass="36040">NAGPLKLSCSLHLMLQEYCPESSKYLNFIVLAQFTHRSYTGRKRRMRKASCCPKEGLNRGAWTSEEDKLLSDYILAHGLGRWRSLPANAGLNRCGKSCRLRWLNYLRPDIKKGNITQEEEDLIIRLHNLLGNSRWSLIAGRLPGRTDNEIKNYWNTYLRKKGLHSSPSPASKNREVQTVKAVADKQKGVEVNVIRTKAIRCTRSLFADEVPASGMNNSAYSVLPSAMFDYDTSDFSGNDPAPQAAKSVCSEENMQNSVFPQAADGFYRSSGSFHDSFSATASSSYFNYTKICSTVLEKSEELHPFMCDDEWVSLLMHPNI</sequence>
<protein>
    <submittedName>
        <fullName evidence="9">(wild Malaysian banana) hypothetical protein</fullName>
    </submittedName>
</protein>
<dbReference type="CDD" id="cd00167">
    <property type="entry name" value="SANT"/>
    <property type="match status" value="2"/>
</dbReference>
<dbReference type="PROSITE" id="PS50090">
    <property type="entry name" value="MYB_LIKE"/>
    <property type="match status" value="2"/>
</dbReference>
<evidence type="ECO:0000256" key="5">
    <source>
        <dbReference type="ARBA" id="ARBA00023163"/>
    </source>
</evidence>
<feature type="domain" description="Myb-like" evidence="7">
    <location>
        <begin position="107"/>
        <end position="158"/>
    </location>
</feature>
<feature type="domain" description="HTH myb-type" evidence="8">
    <location>
        <begin position="107"/>
        <end position="162"/>
    </location>
</feature>
<evidence type="ECO:0000259" key="8">
    <source>
        <dbReference type="PROSITE" id="PS51294"/>
    </source>
</evidence>
<gene>
    <name evidence="9" type="ORF">GSMUA_189860.1</name>
</gene>